<evidence type="ECO:0000313" key="2">
    <source>
        <dbReference type="EMBL" id="DAE07590.1"/>
    </source>
</evidence>
<feature type="transmembrane region" description="Helical" evidence="1">
    <location>
        <begin position="45"/>
        <end position="64"/>
    </location>
</feature>
<name>A0A8S5PKJ7_9CAUD</name>
<organism evidence="2">
    <name type="scientific">Podoviridae sp. ctnCN2</name>
    <dbReference type="NCBI Taxonomy" id="2825274"/>
    <lineage>
        <taxon>Viruses</taxon>
        <taxon>Duplodnaviria</taxon>
        <taxon>Heunggongvirae</taxon>
        <taxon>Uroviricota</taxon>
        <taxon>Caudoviricetes</taxon>
    </lineage>
</organism>
<sequence length="66" mass="7661">MIFNRDHDKRSYASLQVFNQKNFIGFIYFYIGPAVSKNKDCRCFLTYYLSAVTICLASLTSVIFNC</sequence>
<keyword evidence="1" id="KW-0812">Transmembrane</keyword>
<reference evidence="2" key="1">
    <citation type="journal article" date="2021" name="Proc. Natl. Acad. Sci. U.S.A.">
        <title>A Catalog of Tens of Thousands of Viruses from Human Metagenomes Reveals Hidden Associations with Chronic Diseases.</title>
        <authorList>
            <person name="Tisza M.J."/>
            <person name="Buck C.B."/>
        </authorList>
    </citation>
    <scope>NUCLEOTIDE SEQUENCE</scope>
    <source>
        <strain evidence="2">CtnCN2</strain>
    </source>
</reference>
<proteinExistence type="predicted"/>
<protein>
    <submittedName>
        <fullName evidence="2">Uncharacterized protein</fullName>
    </submittedName>
</protein>
<keyword evidence="1" id="KW-1133">Transmembrane helix</keyword>
<accession>A0A8S5PKJ7</accession>
<keyword evidence="1" id="KW-0472">Membrane</keyword>
<dbReference type="EMBL" id="BK015452">
    <property type="protein sequence ID" value="DAE07590.1"/>
    <property type="molecule type" value="Genomic_DNA"/>
</dbReference>
<evidence type="ECO:0000256" key="1">
    <source>
        <dbReference type="SAM" id="Phobius"/>
    </source>
</evidence>